<evidence type="ECO:0000256" key="6">
    <source>
        <dbReference type="ARBA" id="ARBA00037294"/>
    </source>
</evidence>
<comment type="function">
    <text evidence="6">May play a role in stationary phase survival.</text>
</comment>
<dbReference type="GO" id="GO:0006011">
    <property type="term" value="P:UDP-alpha-D-glucose metabolic process"/>
    <property type="evidence" value="ECO:0007669"/>
    <property type="project" value="InterPro"/>
</dbReference>
<dbReference type="InterPro" id="IPR029044">
    <property type="entry name" value="Nucleotide-diphossugar_trans"/>
</dbReference>
<dbReference type="EC" id="2.7.7.9" evidence="2 8"/>
<reference evidence="10 11" key="1">
    <citation type="journal article" date="2012" name="ISME J.">
        <title>Genomic insights to SAR86, an abundant and uncultivated marine bacterial lineage.</title>
        <authorList>
            <person name="Dupont C.L."/>
            <person name="Rusch D.B."/>
            <person name="Yooseph S."/>
            <person name="Lombardo M.J."/>
            <person name="Richter R.A."/>
            <person name="Valas R."/>
            <person name="Novotny M."/>
            <person name="Yee-Greenbaum J."/>
            <person name="Selengut J.D."/>
            <person name="Haft D.H."/>
            <person name="Halpern A.L."/>
            <person name="Lasken R.S."/>
            <person name="Nealson K."/>
            <person name="Friedman R."/>
            <person name="Venter J.C."/>
        </authorList>
    </citation>
    <scope>NUCLEOTIDE SEQUENCE [LARGE SCALE GENOMIC DNA]</scope>
</reference>
<dbReference type="CDD" id="cd02541">
    <property type="entry name" value="UGPase_prokaryotic"/>
    <property type="match status" value="1"/>
</dbReference>
<evidence type="ECO:0000256" key="5">
    <source>
        <dbReference type="ARBA" id="ARBA00022695"/>
    </source>
</evidence>
<comment type="catalytic activity">
    <reaction evidence="7 8">
        <text>alpha-D-glucose 1-phosphate + UTP + H(+) = UDP-alpha-D-glucose + diphosphate</text>
        <dbReference type="Rhea" id="RHEA:19889"/>
        <dbReference type="ChEBI" id="CHEBI:15378"/>
        <dbReference type="ChEBI" id="CHEBI:33019"/>
        <dbReference type="ChEBI" id="CHEBI:46398"/>
        <dbReference type="ChEBI" id="CHEBI:58601"/>
        <dbReference type="ChEBI" id="CHEBI:58885"/>
        <dbReference type="EC" id="2.7.7.9"/>
    </reaction>
</comment>
<evidence type="ECO:0000256" key="4">
    <source>
        <dbReference type="ARBA" id="ARBA00022679"/>
    </source>
</evidence>
<dbReference type="NCBIfam" id="TIGR01099">
    <property type="entry name" value="galU"/>
    <property type="match status" value="1"/>
</dbReference>
<organism evidence="10 11">
    <name type="scientific">SAR86 cluster bacterium SAR86B</name>
    <dbReference type="NCBI Taxonomy" id="1123867"/>
    <lineage>
        <taxon>Bacteria</taxon>
        <taxon>Pseudomonadati</taxon>
        <taxon>Pseudomonadota</taxon>
        <taxon>Gammaproteobacteria</taxon>
        <taxon>SAR86 cluster</taxon>
    </lineage>
</organism>
<dbReference type="PANTHER" id="PTHR43197">
    <property type="entry name" value="UTP--GLUCOSE-1-PHOSPHATE URIDYLYLTRANSFERASE"/>
    <property type="match status" value="1"/>
</dbReference>
<dbReference type="Proteomes" id="UP000010116">
    <property type="component" value="Unassembled WGS sequence"/>
</dbReference>
<dbReference type="EMBL" id="JH611185">
    <property type="protein sequence ID" value="EJP73023.1"/>
    <property type="molecule type" value="Genomic_DNA"/>
</dbReference>
<evidence type="ECO:0000259" key="9">
    <source>
        <dbReference type="Pfam" id="PF00483"/>
    </source>
</evidence>
<comment type="similarity">
    <text evidence="1 8">Belongs to the UDPGP type 2 family.</text>
</comment>
<dbReference type="HOGENOM" id="CLU_029499_1_2_6"/>
<gene>
    <name evidence="10" type="ORF">NT02SARS_0779</name>
</gene>
<dbReference type="GO" id="GO:0003983">
    <property type="term" value="F:UTP:glucose-1-phosphate uridylyltransferase activity"/>
    <property type="evidence" value="ECO:0007669"/>
    <property type="project" value="UniProtKB-EC"/>
</dbReference>
<accession>J5KDJ6</accession>
<dbReference type="AlphaFoldDB" id="J5KDJ6"/>
<evidence type="ECO:0000256" key="1">
    <source>
        <dbReference type="ARBA" id="ARBA00006890"/>
    </source>
</evidence>
<sequence length="290" mass="32386">MSSQKVTKAVLPVAGYGTRFLPATKATPKEMLPIIDKPLVQYAVEEAALIGIKEIIFITSHTKESIEKHFSRSSELEKKLVASNKNEYLEKINPSLLRDLTYKFINQDEQLGLGHAISLAKNEIKEEPFAVLLPDDLFISEPSCLKQLLDIYNEYQKSVVAVNKIDIANIHKYGVISSGDNASPYKINSIVEKPSAQEAPSDIAVCGRYILSSDIFEHLENVKKDDSGEIQLTDAIQSLLQKEDVMACLYEGEKYDCGSKKGYIEATIKLALDDDLIKKDINSFIRDIVE</sequence>
<keyword evidence="4 8" id="KW-0808">Transferase</keyword>
<evidence type="ECO:0000313" key="10">
    <source>
        <dbReference type="EMBL" id="EJP73023.1"/>
    </source>
</evidence>
<dbReference type="PANTHER" id="PTHR43197:SF1">
    <property type="entry name" value="UTP--GLUCOSE-1-PHOSPHATE URIDYLYLTRANSFERASE"/>
    <property type="match status" value="1"/>
</dbReference>
<proteinExistence type="inferred from homology"/>
<evidence type="ECO:0000313" key="11">
    <source>
        <dbReference type="Proteomes" id="UP000010116"/>
    </source>
</evidence>
<evidence type="ECO:0000256" key="2">
    <source>
        <dbReference type="ARBA" id="ARBA00012415"/>
    </source>
</evidence>
<dbReference type="Gene3D" id="3.90.550.10">
    <property type="entry name" value="Spore Coat Polysaccharide Biosynthesis Protein SpsA, Chain A"/>
    <property type="match status" value="1"/>
</dbReference>
<evidence type="ECO:0000256" key="3">
    <source>
        <dbReference type="ARBA" id="ARBA00019048"/>
    </source>
</evidence>
<dbReference type="InterPro" id="IPR005835">
    <property type="entry name" value="NTP_transferase_dom"/>
</dbReference>
<protein>
    <recommendedName>
        <fullName evidence="3 8">UTP--glucose-1-phosphate uridylyltransferase</fullName>
        <ecNumber evidence="2 8">2.7.7.9</ecNumber>
    </recommendedName>
    <alternativeName>
        <fullName evidence="8">UDP-glucose pyrophosphorylase</fullName>
    </alternativeName>
</protein>
<evidence type="ECO:0000256" key="8">
    <source>
        <dbReference type="RuleBase" id="RU361259"/>
    </source>
</evidence>
<feature type="domain" description="Nucleotidyl transferase" evidence="9">
    <location>
        <begin position="9"/>
        <end position="269"/>
    </location>
</feature>
<evidence type="ECO:0000256" key="7">
    <source>
        <dbReference type="ARBA" id="ARBA00048128"/>
    </source>
</evidence>
<keyword evidence="5 8" id="KW-0548">Nucleotidyltransferase</keyword>
<dbReference type="Pfam" id="PF00483">
    <property type="entry name" value="NTP_transferase"/>
    <property type="match status" value="1"/>
</dbReference>
<dbReference type="InterPro" id="IPR005771">
    <property type="entry name" value="GalU_uridylyltTrfase_bac/arc"/>
</dbReference>
<dbReference type="SUPFAM" id="SSF53448">
    <property type="entry name" value="Nucleotide-diphospho-sugar transferases"/>
    <property type="match status" value="1"/>
</dbReference>
<name>J5KDJ6_9GAMM</name>